<keyword evidence="11" id="KW-0675">Receptor</keyword>
<evidence type="ECO:0000256" key="1">
    <source>
        <dbReference type="ARBA" id="ARBA00004571"/>
    </source>
</evidence>
<dbReference type="Proteomes" id="UP001501411">
    <property type="component" value="Unassembled WGS sequence"/>
</dbReference>
<evidence type="ECO:0000313" key="11">
    <source>
        <dbReference type="EMBL" id="GAA4807112.1"/>
    </source>
</evidence>
<dbReference type="InterPro" id="IPR011662">
    <property type="entry name" value="Secretin/TonB_short_N"/>
</dbReference>
<proteinExistence type="inferred from homology"/>
<evidence type="ECO:0000256" key="3">
    <source>
        <dbReference type="ARBA" id="ARBA00022452"/>
    </source>
</evidence>
<dbReference type="InterPro" id="IPR012910">
    <property type="entry name" value="Plug_dom"/>
</dbReference>
<dbReference type="Gene3D" id="2.60.40.1120">
    <property type="entry name" value="Carboxypeptidase-like, regulatory domain"/>
    <property type="match status" value="1"/>
</dbReference>
<dbReference type="InterPro" id="IPR023996">
    <property type="entry name" value="TonB-dep_OMP_SusC/RagA"/>
</dbReference>
<accession>A0ABP9CD86</accession>
<evidence type="ECO:0000256" key="6">
    <source>
        <dbReference type="ARBA" id="ARBA00023237"/>
    </source>
</evidence>
<keyword evidence="3 7" id="KW-1134">Transmembrane beta strand</keyword>
<evidence type="ECO:0000256" key="2">
    <source>
        <dbReference type="ARBA" id="ARBA00022448"/>
    </source>
</evidence>
<feature type="domain" description="TonB-dependent receptor plug" evidence="10">
    <location>
        <begin position="225"/>
        <end position="332"/>
    </location>
</feature>
<sequence>MYKKYTAKADRGFSYLSKPLWVMKYTVFLTMIFYFQVEAAVRAQNASLSVENLSLKSVFRILKKQTGYDFLYATDDLNSATPVTIHIHNRPLREILDQCLATQPLTYTMDKATVLIERKKELPKSNLQQEINLSGKVTDQQGNPIPNASIYVREHPANGVKTNANGTFSLRVLKNEILVVSSVGFIKKEIVLETLNLQQPISVVLESQEAVLDEVVVVGYGTVAKKDLTGAIASVSGDLVSARKTTQVSQALQGAVPGVMVTRSGNAPGSSATIRVRGITTITDGGLNPLYILDGVPIDDINTVNPNDIENISVLKDAASASIYGSRAASGVVLITTKRAKDGQVGLDYSVEYGWEKATQYPEYVDAIRYMQLSNELRWNDNGNNDQEYPIYTKDVVDNYWQLNREDPDTYPATDWRDLILNDYAPRQSHVLGIYGANKFVKTRASIVYDKNDAFYDERSYDRITSRINNDFTISKYLKASVDLNYRRTIIKQTLDEPFYRVGITPPIYAAMWSDGRLGAGKDGDNIYAIMHDGGFNHTWYNQVGGKINVDFTPISGLTLSGVFSPFLNFDKRKSFRKKIPYTRFNEPDRIAGYINGYNETKLSESRNDSHRYTVQFLANYTRQFGDHNINALAGYEYFYAFNENLGASRGQYLLSNYPYLDIGPLDLRDNSGDAYENAYRSWFGRVMYNYQDKYLLQANIRYDGSSRFAPGYRWGSFPSVSAGWVLSNENFLKDKWKPLSFLKVRASYGTLGNERIGNYPYQALLNFENASLFYQGNQVVSAQSAAQWQYVIRDISWETTSSFDIGLDVNFFDNRLTFVGDYYKKTTKDMLLKLEIPDYVGFDNPDQNTGKMFTKGWEAQIGWNDRLGDFRYSASFNISDFISRMGDLGGTEFLGNQIKIQGSEYNEWYGYLSDGLYQTQAEVDNSATLNANVRPGDIRYKDVSGPDGVPDGKISPEYDRVLLGGSLPRYMFGGNFNLGYKSWDLSFVIQGVAKQNSRLHPDIVQPLRENWGNFPAILDGNSWSKYQSDEQNLQAKYPRYSNTSAGNNYAVSDYWLINGGYFRLKNITVGYSFPQQWMEKVHLKGLRLYGTVNDVFAFHHFPKGWDPEMNTFGYPITRTFLIGASLNF</sequence>
<keyword evidence="4 7" id="KW-0812">Transmembrane</keyword>
<keyword evidence="6 7" id="KW-0998">Cell outer membrane</keyword>
<dbReference type="Gene3D" id="2.170.130.10">
    <property type="entry name" value="TonB-dependent receptor, plug domain"/>
    <property type="match status" value="1"/>
</dbReference>
<feature type="transmembrane region" description="Helical" evidence="8">
    <location>
        <begin position="20"/>
        <end position="37"/>
    </location>
</feature>
<dbReference type="SUPFAM" id="SSF56935">
    <property type="entry name" value="Porins"/>
    <property type="match status" value="1"/>
</dbReference>
<dbReference type="InterPro" id="IPR023997">
    <property type="entry name" value="TonB-dep_OMP_SusC/RagA_CS"/>
</dbReference>
<keyword evidence="5 7" id="KW-0472">Membrane</keyword>
<dbReference type="SUPFAM" id="SSF49464">
    <property type="entry name" value="Carboxypeptidase regulatory domain-like"/>
    <property type="match status" value="1"/>
</dbReference>
<evidence type="ECO:0000256" key="5">
    <source>
        <dbReference type="ARBA" id="ARBA00023136"/>
    </source>
</evidence>
<reference evidence="12" key="1">
    <citation type="journal article" date="2019" name="Int. J. Syst. Evol. Microbiol.">
        <title>The Global Catalogue of Microorganisms (GCM) 10K type strain sequencing project: providing services to taxonomists for standard genome sequencing and annotation.</title>
        <authorList>
            <consortium name="The Broad Institute Genomics Platform"/>
            <consortium name="The Broad Institute Genome Sequencing Center for Infectious Disease"/>
            <person name="Wu L."/>
            <person name="Ma J."/>
        </authorList>
    </citation>
    <scope>NUCLEOTIDE SEQUENCE [LARGE SCALE GENOMIC DNA]</scope>
    <source>
        <strain evidence="12">JCM 18200</strain>
    </source>
</reference>
<evidence type="ECO:0000256" key="7">
    <source>
        <dbReference type="PROSITE-ProRule" id="PRU01360"/>
    </source>
</evidence>
<organism evidence="11 12">
    <name type="scientific">Olivibacter ginsenosidimutans</name>
    <dbReference type="NCBI Taxonomy" id="1176537"/>
    <lineage>
        <taxon>Bacteria</taxon>
        <taxon>Pseudomonadati</taxon>
        <taxon>Bacteroidota</taxon>
        <taxon>Sphingobacteriia</taxon>
        <taxon>Sphingobacteriales</taxon>
        <taxon>Sphingobacteriaceae</taxon>
        <taxon>Olivibacter</taxon>
    </lineage>
</organism>
<evidence type="ECO:0000259" key="9">
    <source>
        <dbReference type="Pfam" id="PF07660"/>
    </source>
</evidence>
<comment type="caution">
    <text evidence="11">The sequence shown here is derived from an EMBL/GenBank/DDBJ whole genome shotgun (WGS) entry which is preliminary data.</text>
</comment>
<keyword evidence="8" id="KW-1133">Transmembrane helix</keyword>
<keyword evidence="2 7" id="KW-0813">Transport</keyword>
<dbReference type="Pfam" id="PF13715">
    <property type="entry name" value="CarbopepD_reg_2"/>
    <property type="match status" value="1"/>
</dbReference>
<dbReference type="InterPro" id="IPR008969">
    <property type="entry name" value="CarboxyPept-like_regulatory"/>
</dbReference>
<feature type="domain" description="Secretin/TonB short N-terminal" evidence="9">
    <location>
        <begin position="68"/>
        <end position="119"/>
    </location>
</feature>
<dbReference type="Pfam" id="PF07660">
    <property type="entry name" value="STN"/>
    <property type="match status" value="1"/>
</dbReference>
<dbReference type="Gene3D" id="2.40.170.20">
    <property type="entry name" value="TonB-dependent receptor, beta-barrel domain"/>
    <property type="match status" value="1"/>
</dbReference>
<name>A0ABP9CD86_9SPHI</name>
<dbReference type="NCBIfam" id="TIGR04056">
    <property type="entry name" value="OMP_RagA_SusC"/>
    <property type="match status" value="1"/>
</dbReference>
<dbReference type="Pfam" id="PF07715">
    <property type="entry name" value="Plug"/>
    <property type="match status" value="1"/>
</dbReference>
<dbReference type="PROSITE" id="PS52016">
    <property type="entry name" value="TONB_DEPENDENT_REC_3"/>
    <property type="match status" value="1"/>
</dbReference>
<protein>
    <submittedName>
        <fullName evidence="11">TonB-dependent receptor</fullName>
    </submittedName>
</protein>
<comment type="similarity">
    <text evidence="7">Belongs to the TonB-dependent receptor family.</text>
</comment>
<dbReference type="InterPro" id="IPR037066">
    <property type="entry name" value="Plug_dom_sf"/>
</dbReference>
<evidence type="ECO:0000256" key="8">
    <source>
        <dbReference type="SAM" id="Phobius"/>
    </source>
</evidence>
<gene>
    <name evidence="11" type="ORF">GCM10023231_40370</name>
</gene>
<comment type="subcellular location">
    <subcellularLocation>
        <location evidence="1 7">Cell outer membrane</location>
        <topology evidence="1 7">Multi-pass membrane protein</topology>
    </subcellularLocation>
</comment>
<dbReference type="RefSeq" id="WP_345234938.1">
    <property type="nucleotide sequence ID" value="NZ_BAABIQ010000044.1"/>
</dbReference>
<dbReference type="InterPro" id="IPR036942">
    <property type="entry name" value="Beta-barrel_TonB_sf"/>
</dbReference>
<dbReference type="InterPro" id="IPR039426">
    <property type="entry name" value="TonB-dep_rcpt-like"/>
</dbReference>
<evidence type="ECO:0000259" key="10">
    <source>
        <dbReference type="Pfam" id="PF07715"/>
    </source>
</evidence>
<keyword evidence="12" id="KW-1185">Reference proteome</keyword>
<dbReference type="NCBIfam" id="TIGR04057">
    <property type="entry name" value="SusC_RagA_signa"/>
    <property type="match status" value="1"/>
</dbReference>
<evidence type="ECO:0000256" key="4">
    <source>
        <dbReference type="ARBA" id="ARBA00022692"/>
    </source>
</evidence>
<dbReference type="EMBL" id="BAABIQ010000044">
    <property type="protein sequence ID" value="GAA4807112.1"/>
    <property type="molecule type" value="Genomic_DNA"/>
</dbReference>
<evidence type="ECO:0000313" key="12">
    <source>
        <dbReference type="Proteomes" id="UP001501411"/>
    </source>
</evidence>